<dbReference type="GO" id="GO:0016746">
    <property type="term" value="F:acyltransferase activity"/>
    <property type="evidence" value="ECO:0007669"/>
    <property type="project" value="UniProtKB-KW"/>
</dbReference>
<dbReference type="AlphaFoldDB" id="K2GTE2"/>
<keyword evidence="1" id="KW-0012">Acyltransferase</keyword>
<reference evidence="1" key="1">
    <citation type="journal article" date="2012" name="Science">
        <title>Fermentation, hydrogen, and sulfur metabolism in multiple uncultivated bacterial phyla.</title>
        <authorList>
            <person name="Wrighton K.C."/>
            <person name="Thomas B.C."/>
            <person name="Sharon I."/>
            <person name="Miller C.S."/>
            <person name="Castelle C.J."/>
            <person name="VerBerkmoes N.C."/>
            <person name="Wilkins M.J."/>
            <person name="Hettich R.L."/>
            <person name="Lipton M.S."/>
            <person name="Williams K.H."/>
            <person name="Long P.E."/>
            <person name="Banfield J.F."/>
        </authorList>
    </citation>
    <scope>NUCLEOTIDE SEQUENCE [LARGE SCALE GENOMIC DNA]</scope>
</reference>
<keyword evidence="1" id="KW-0378">Hydrolase</keyword>
<proteinExistence type="predicted"/>
<accession>K2GTE2</accession>
<sequence>MLEKQSVVDGVIINYLISDNFDPEKCLFFLHWWKQDRKSFISILEILENKKISFISIDFPGFWKSSKLSYDWWIKDFSEITCRFIEKLDLKKPVLIAHSFWWRIAIYLWAKYNIASKLILIWAWSISPKKKNIKYFIVKAGKFLLSVKWLHFIWDIVREKLRSPDYKSSNELKWTFLKIINEDISNMLTDIKAPVLLIWWKNDNQTLLEQWIQMKDTIPNSRLEIFEDWTHFVFQEYPQEVANLITDFTNVS</sequence>
<dbReference type="InterPro" id="IPR050266">
    <property type="entry name" value="AB_hydrolase_sf"/>
</dbReference>
<dbReference type="InterPro" id="IPR029058">
    <property type="entry name" value="AB_hydrolase_fold"/>
</dbReference>
<evidence type="ECO:0000313" key="1">
    <source>
        <dbReference type="EMBL" id="EKE26615.1"/>
    </source>
</evidence>
<dbReference type="Gene3D" id="3.40.50.1820">
    <property type="entry name" value="alpha/beta hydrolase"/>
    <property type="match status" value="1"/>
</dbReference>
<dbReference type="PANTHER" id="PTHR43798:SF33">
    <property type="entry name" value="HYDROLASE, PUTATIVE (AFU_ORTHOLOGUE AFUA_2G14860)-RELATED"/>
    <property type="match status" value="1"/>
</dbReference>
<dbReference type="GO" id="GO:0016020">
    <property type="term" value="C:membrane"/>
    <property type="evidence" value="ECO:0007669"/>
    <property type="project" value="TreeGrafter"/>
</dbReference>
<dbReference type="EMBL" id="AMFJ01000741">
    <property type="protein sequence ID" value="EKE26615.1"/>
    <property type="molecule type" value="Genomic_DNA"/>
</dbReference>
<dbReference type="PANTHER" id="PTHR43798">
    <property type="entry name" value="MONOACYLGLYCEROL LIPASE"/>
    <property type="match status" value="1"/>
</dbReference>
<dbReference type="GO" id="GO:0016787">
    <property type="term" value="F:hydrolase activity"/>
    <property type="evidence" value="ECO:0007669"/>
    <property type="project" value="UniProtKB-KW"/>
</dbReference>
<organism evidence="1">
    <name type="scientific">uncultured bacterium</name>
    <name type="common">gcode 4</name>
    <dbReference type="NCBI Taxonomy" id="1234023"/>
    <lineage>
        <taxon>Bacteria</taxon>
        <taxon>environmental samples</taxon>
    </lineage>
</organism>
<protein>
    <submittedName>
        <fullName evidence="1">Alpha/beta superfamily hydrolase/acyltransferase</fullName>
    </submittedName>
</protein>
<name>K2GTE2_9BACT</name>
<keyword evidence="1" id="KW-0808">Transferase</keyword>
<dbReference type="SUPFAM" id="SSF53474">
    <property type="entry name" value="alpha/beta-Hydrolases"/>
    <property type="match status" value="1"/>
</dbReference>
<gene>
    <name evidence="1" type="primary">mhpC4</name>
    <name evidence="1" type="ORF">ACD_4C00225G0001</name>
</gene>
<comment type="caution">
    <text evidence="1">The sequence shown here is derived from an EMBL/GenBank/DDBJ whole genome shotgun (WGS) entry which is preliminary data.</text>
</comment>